<keyword evidence="6" id="KW-1185">Reference proteome</keyword>
<dbReference type="InterPro" id="IPR011011">
    <property type="entry name" value="Znf_FYVE_PHD"/>
</dbReference>
<keyword evidence="1 3" id="KW-0547">Nucleotide-binding</keyword>
<comment type="caution">
    <text evidence="5">The sequence shown here is derived from an EMBL/GenBank/DDBJ whole genome shotgun (WGS) entry which is preliminary data.</text>
</comment>
<dbReference type="SUPFAM" id="SSF56112">
    <property type="entry name" value="Protein kinase-like (PK-like)"/>
    <property type="match status" value="1"/>
</dbReference>
<evidence type="ECO:0000313" key="6">
    <source>
        <dbReference type="Proteomes" id="UP000187209"/>
    </source>
</evidence>
<accession>A0A1R2B229</accession>
<proteinExistence type="predicted"/>
<sequence>MQVEQVDQKICKSCPKRLKNLFSYSRCAVCNYKFCKNCCLRVNYKFSDRLLMRKYCFPCYLLIELSKSEVVPEINSKPIIQENILPSEESFKQNYNKILDVNNYNPEDDYKIGRRIGVGSFSDVYEVQMKTTHEKFACKRMRPLNLRERQLFLNEFVLTKISNHPNIINYYKIYDYQGEIWLIMELLNFTLTNALSVNDPLPYPIINYIFIEILKALDFMHTRYRIHRDLKSDNIMIDFEGNIKLADMGFAVQLTEERQARLTLAGTPCWIAPEMILRNPYDTRLDIWSLGVVLIELLEGEPPNLKLKQPAIFENIMNGGVYLAHPENVPDSYKVVLDSCLSQDPGGRKSAEELILDPAFQNRSSKEEVAIFLKKRMKVISECNQNFQNFLTKNYIRSFIKISLSNFS</sequence>
<reference evidence="5 6" key="1">
    <citation type="submission" date="2016-11" db="EMBL/GenBank/DDBJ databases">
        <title>The macronuclear genome of Stentor coeruleus: a giant cell with tiny introns.</title>
        <authorList>
            <person name="Slabodnick M."/>
            <person name="Ruby J.G."/>
            <person name="Reiff S.B."/>
            <person name="Swart E.C."/>
            <person name="Gosai S."/>
            <person name="Prabakaran S."/>
            <person name="Witkowska E."/>
            <person name="Larue G.E."/>
            <person name="Fisher S."/>
            <person name="Freeman R.M."/>
            <person name="Gunawardena J."/>
            <person name="Chu W."/>
            <person name="Stover N.A."/>
            <person name="Gregory B.D."/>
            <person name="Nowacki M."/>
            <person name="Derisi J."/>
            <person name="Roy S.W."/>
            <person name="Marshall W.F."/>
            <person name="Sood P."/>
        </authorList>
    </citation>
    <scope>NUCLEOTIDE SEQUENCE [LARGE SCALE GENOMIC DNA]</scope>
    <source>
        <strain evidence="5">WM001</strain>
    </source>
</reference>
<dbReference type="GO" id="GO:0005524">
    <property type="term" value="F:ATP binding"/>
    <property type="evidence" value="ECO:0007669"/>
    <property type="project" value="UniProtKB-UniRule"/>
</dbReference>
<dbReference type="InterPro" id="IPR000719">
    <property type="entry name" value="Prot_kinase_dom"/>
</dbReference>
<protein>
    <recommendedName>
        <fullName evidence="4">Protein kinase domain-containing protein</fullName>
    </recommendedName>
</protein>
<dbReference type="OrthoDB" id="312324at2759"/>
<organism evidence="5 6">
    <name type="scientific">Stentor coeruleus</name>
    <dbReference type="NCBI Taxonomy" id="5963"/>
    <lineage>
        <taxon>Eukaryota</taxon>
        <taxon>Sar</taxon>
        <taxon>Alveolata</taxon>
        <taxon>Ciliophora</taxon>
        <taxon>Postciliodesmatophora</taxon>
        <taxon>Heterotrichea</taxon>
        <taxon>Heterotrichida</taxon>
        <taxon>Stentoridae</taxon>
        <taxon>Stentor</taxon>
    </lineage>
</organism>
<dbReference type="InterPro" id="IPR017441">
    <property type="entry name" value="Protein_kinase_ATP_BS"/>
</dbReference>
<dbReference type="Proteomes" id="UP000187209">
    <property type="component" value="Unassembled WGS sequence"/>
</dbReference>
<dbReference type="PANTHER" id="PTHR45832">
    <property type="entry name" value="SERINE/THREONINE-PROTEIN KINASE SAMKA-RELATED-RELATED"/>
    <property type="match status" value="1"/>
</dbReference>
<feature type="domain" description="Protein kinase" evidence="4">
    <location>
        <begin position="110"/>
        <end position="360"/>
    </location>
</feature>
<dbReference type="InterPro" id="IPR051931">
    <property type="entry name" value="PAK3-like"/>
</dbReference>
<name>A0A1R2B229_9CILI</name>
<dbReference type="EMBL" id="MPUH01001048">
    <property type="protein sequence ID" value="OMJ70843.1"/>
    <property type="molecule type" value="Genomic_DNA"/>
</dbReference>
<dbReference type="SUPFAM" id="SSF57903">
    <property type="entry name" value="FYVE/PHD zinc finger"/>
    <property type="match status" value="1"/>
</dbReference>
<dbReference type="AlphaFoldDB" id="A0A1R2B229"/>
<dbReference type="Pfam" id="PF00069">
    <property type="entry name" value="Pkinase"/>
    <property type="match status" value="1"/>
</dbReference>
<evidence type="ECO:0000259" key="4">
    <source>
        <dbReference type="PROSITE" id="PS50011"/>
    </source>
</evidence>
<dbReference type="PROSITE" id="PS00107">
    <property type="entry name" value="PROTEIN_KINASE_ATP"/>
    <property type="match status" value="1"/>
</dbReference>
<gene>
    <name evidence="5" type="ORF">SteCoe_31086</name>
</gene>
<evidence type="ECO:0000256" key="1">
    <source>
        <dbReference type="ARBA" id="ARBA00022741"/>
    </source>
</evidence>
<evidence type="ECO:0000256" key="3">
    <source>
        <dbReference type="PROSITE-ProRule" id="PRU10141"/>
    </source>
</evidence>
<dbReference type="SMART" id="SM00220">
    <property type="entry name" value="S_TKc"/>
    <property type="match status" value="1"/>
</dbReference>
<feature type="binding site" evidence="3">
    <location>
        <position position="139"/>
    </location>
    <ligand>
        <name>ATP</name>
        <dbReference type="ChEBI" id="CHEBI:30616"/>
    </ligand>
</feature>
<dbReference type="GO" id="GO:0004672">
    <property type="term" value="F:protein kinase activity"/>
    <property type="evidence" value="ECO:0007669"/>
    <property type="project" value="InterPro"/>
</dbReference>
<dbReference type="PANTHER" id="PTHR45832:SF18">
    <property type="entry name" value="SERINE_THREONINE-PROTEIN KINASE DST1"/>
    <property type="match status" value="1"/>
</dbReference>
<dbReference type="PROSITE" id="PS50011">
    <property type="entry name" value="PROTEIN_KINASE_DOM"/>
    <property type="match status" value="1"/>
</dbReference>
<keyword evidence="2 3" id="KW-0067">ATP-binding</keyword>
<dbReference type="Gene3D" id="1.10.510.10">
    <property type="entry name" value="Transferase(Phosphotransferase) domain 1"/>
    <property type="match status" value="1"/>
</dbReference>
<evidence type="ECO:0000313" key="5">
    <source>
        <dbReference type="EMBL" id="OMJ70843.1"/>
    </source>
</evidence>
<evidence type="ECO:0000256" key="2">
    <source>
        <dbReference type="ARBA" id="ARBA00022840"/>
    </source>
</evidence>
<dbReference type="InterPro" id="IPR011009">
    <property type="entry name" value="Kinase-like_dom_sf"/>
</dbReference>